<dbReference type="InterPro" id="IPR029052">
    <property type="entry name" value="Metallo-depent_PP-like"/>
</dbReference>
<reference evidence="13" key="1">
    <citation type="journal article" date="2016" name="Mol. Ecol. Resour.">
        <title>Evaluation of the impact of RNA preservation methods of spiders for de novo transcriptome assembly.</title>
        <authorList>
            <person name="Kono N."/>
            <person name="Nakamura H."/>
            <person name="Ito Y."/>
            <person name="Tomita M."/>
            <person name="Arakawa K."/>
        </authorList>
    </citation>
    <scope>NUCLEOTIDE SEQUENCE</scope>
    <source>
        <tissue evidence="13">Whole body</tissue>
    </source>
</reference>
<dbReference type="OMA" id="NEPTHET"/>
<dbReference type="KEGG" id="ptep:107456422"/>
<comment type="catalytic activity">
    <reaction evidence="11">
        <text>O-phospho-L-threonyl-[protein] + H2O = L-threonyl-[protein] + phosphate</text>
        <dbReference type="Rhea" id="RHEA:47004"/>
        <dbReference type="Rhea" id="RHEA-COMP:11060"/>
        <dbReference type="Rhea" id="RHEA-COMP:11605"/>
        <dbReference type="ChEBI" id="CHEBI:15377"/>
        <dbReference type="ChEBI" id="CHEBI:30013"/>
        <dbReference type="ChEBI" id="CHEBI:43474"/>
        <dbReference type="ChEBI" id="CHEBI:61977"/>
        <dbReference type="EC" id="3.1.3.16"/>
    </reaction>
</comment>
<keyword evidence="7" id="KW-0479">Metal-binding</keyword>
<protein>
    <recommendedName>
        <fullName evidence="5">Serine/threonine-protein phosphatase CPPED1</fullName>
        <ecNumber evidence="4">3.1.3.16</ecNumber>
    </recommendedName>
    <alternativeName>
        <fullName evidence="9">Calcineurin-like phosphoesterase domain-containing protein 1</fullName>
    </alternativeName>
</protein>
<dbReference type="RefSeq" id="XP_015929761.2">
    <property type="nucleotide sequence ID" value="XM_016074275.4"/>
</dbReference>
<evidence type="ECO:0000313" key="13">
    <source>
        <dbReference type="EMBL" id="LAA07086.1"/>
    </source>
</evidence>
<dbReference type="InterPro" id="IPR041867">
    <property type="entry name" value="MPP_CSTP1"/>
</dbReference>
<evidence type="ECO:0000256" key="10">
    <source>
        <dbReference type="ARBA" id="ARBA00047761"/>
    </source>
</evidence>
<name>A0A2L2YG05_PARTP</name>
<evidence type="ECO:0000256" key="1">
    <source>
        <dbReference type="ARBA" id="ARBA00001968"/>
    </source>
</evidence>
<dbReference type="CDD" id="cd07395">
    <property type="entry name" value="MPP_CSTP1"/>
    <property type="match status" value="1"/>
</dbReference>
<dbReference type="Gene3D" id="3.60.21.10">
    <property type="match status" value="1"/>
</dbReference>
<dbReference type="PANTHER" id="PTHR43143:SF1">
    <property type="entry name" value="SERINE_THREONINE-PROTEIN PHOSPHATASE CPPED1"/>
    <property type="match status" value="1"/>
</dbReference>
<evidence type="ECO:0000256" key="11">
    <source>
        <dbReference type="ARBA" id="ARBA00048336"/>
    </source>
</evidence>
<dbReference type="GO" id="GO:0005737">
    <property type="term" value="C:cytoplasm"/>
    <property type="evidence" value="ECO:0007669"/>
    <property type="project" value="UniProtKB-SubCell"/>
</dbReference>
<dbReference type="OrthoDB" id="45007at2759"/>
<dbReference type="InterPro" id="IPR004843">
    <property type="entry name" value="Calcineurin-like_PHP"/>
</dbReference>
<comment type="cofactor">
    <cofactor evidence="1">
        <name>a divalent metal cation</name>
        <dbReference type="ChEBI" id="CHEBI:60240"/>
    </cofactor>
</comment>
<evidence type="ECO:0000256" key="3">
    <source>
        <dbReference type="ARBA" id="ARBA00010567"/>
    </source>
</evidence>
<dbReference type="GO" id="GO:0004722">
    <property type="term" value="F:protein serine/threonine phosphatase activity"/>
    <property type="evidence" value="ECO:0007669"/>
    <property type="project" value="UniProtKB-EC"/>
</dbReference>
<dbReference type="SUPFAM" id="SSF56300">
    <property type="entry name" value="Metallo-dependent phosphatases"/>
    <property type="match status" value="1"/>
</dbReference>
<sequence>MSEEKLPVVSSNKSFPGFLKETNSEWNGPFCFIQGADTQLGMIEEYIEKRPNYGWEQEMELTRKAIVAVNNLSPKPRFFVVCGDLIHAMPGTSLRLPQEKDFIRLFKELSPDIPLICVCGNHDVGNTPTPDSIQLYREKFGDDYFTFYCSGVMFIVINSQYFEDASLVPALAAEQESWLEAQLEEAKNGNYKHVIIFQHIPWFLENPDESKIYFNLLPEIRQKWLPKFRDANVNAIFCGHWHGNSGGFYHNIELVVTSAIGAQLRGDKSGFRIVTLGEDSVQHKYYDLDEVPQHIDL</sequence>
<dbReference type="AlphaFoldDB" id="A0A2L2YG05"/>
<evidence type="ECO:0000259" key="12">
    <source>
        <dbReference type="Pfam" id="PF00149"/>
    </source>
</evidence>
<comment type="subcellular location">
    <subcellularLocation>
        <location evidence="2">Cytoplasm</location>
    </subcellularLocation>
</comment>
<dbReference type="EC" id="3.1.3.16" evidence="4"/>
<keyword evidence="8" id="KW-0378">Hydrolase</keyword>
<comment type="catalytic activity">
    <reaction evidence="10">
        <text>O-phospho-L-seryl-[protein] + H2O = L-seryl-[protein] + phosphate</text>
        <dbReference type="Rhea" id="RHEA:20629"/>
        <dbReference type="Rhea" id="RHEA-COMP:9863"/>
        <dbReference type="Rhea" id="RHEA-COMP:11604"/>
        <dbReference type="ChEBI" id="CHEBI:15377"/>
        <dbReference type="ChEBI" id="CHEBI:29999"/>
        <dbReference type="ChEBI" id="CHEBI:43474"/>
        <dbReference type="ChEBI" id="CHEBI:83421"/>
        <dbReference type="EC" id="3.1.3.16"/>
    </reaction>
</comment>
<evidence type="ECO:0000256" key="9">
    <source>
        <dbReference type="ARBA" id="ARBA00032900"/>
    </source>
</evidence>
<proteinExistence type="evidence at transcript level"/>
<evidence type="ECO:0000256" key="2">
    <source>
        <dbReference type="ARBA" id="ARBA00004496"/>
    </source>
</evidence>
<comment type="similarity">
    <text evidence="3">Belongs to the metallophosphoesterase superfamily. CPPED1 family.</text>
</comment>
<evidence type="ECO:0000256" key="5">
    <source>
        <dbReference type="ARBA" id="ARBA00013356"/>
    </source>
</evidence>
<dbReference type="GO" id="GO:0046872">
    <property type="term" value="F:metal ion binding"/>
    <property type="evidence" value="ECO:0007669"/>
    <property type="project" value="UniProtKB-KW"/>
</dbReference>
<organism evidence="13">
    <name type="scientific">Parasteatoda tepidariorum</name>
    <name type="common">Common house spider</name>
    <name type="synonym">Achaearanea tepidariorum</name>
    <dbReference type="NCBI Taxonomy" id="114398"/>
    <lineage>
        <taxon>Eukaryota</taxon>
        <taxon>Metazoa</taxon>
        <taxon>Ecdysozoa</taxon>
        <taxon>Arthropoda</taxon>
        <taxon>Chelicerata</taxon>
        <taxon>Arachnida</taxon>
        <taxon>Araneae</taxon>
        <taxon>Araneomorphae</taxon>
        <taxon>Entelegynae</taxon>
        <taxon>Araneoidea</taxon>
        <taxon>Theridiidae</taxon>
        <taxon>Parasteatoda</taxon>
    </lineage>
</organism>
<evidence type="ECO:0000256" key="8">
    <source>
        <dbReference type="ARBA" id="ARBA00022801"/>
    </source>
</evidence>
<dbReference type="GeneID" id="107456422"/>
<accession>A0A2L2YG05</accession>
<dbReference type="Pfam" id="PF00149">
    <property type="entry name" value="Metallophos"/>
    <property type="match status" value="1"/>
</dbReference>
<dbReference type="InterPro" id="IPR051918">
    <property type="entry name" value="STPP_CPPED1"/>
</dbReference>
<evidence type="ECO:0000256" key="4">
    <source>
        <dbReference type="ARBA" id="ARBA00013081"/>
    </source>
</evidence>
<feature type="domain" description="Calcineurin-like phosphoesterase" evidence="12">
    <location>
        <begin position="73"/>
        <end position="243"/>
    </location>
</feature>
<dbReference type="EMBL" id="IAAA01022524">
    <property type="protein sequence ID" value="LAA07086.1"/>
    <property type="molecule type" value="mRNA"/>
</dbReference>
<dbReference type="PANTHER" id="PTHR43143">
    <property type="entry name" value="METALLOPHOSPHOESTERASE, CALCINEURIN SUPERFAMILY"/>
    <property type="match status" value="1"/>
</dbReference>
<evidence type="ECO:0000256" key="7">
    <source>
        <dbReference type="ARBA" id="ARBA00022723"/>
    </source>
</evidence>
<evidence type="ECO:0000256" key="6">
    <source>
        <dbReference type="ARBA" id="ARBA00022490"/>
    </source>
</evidence>
<keyword evidence="6" id="KW-0963">Cytoplasm</keyword>